<reference evidence="1" key="2">
    <citation type="journal article" date="2022" name="New Phytol.">
        <title>Evolutionary transition to the ectomycorrhizal habit in the genomes of a hyperdiverse lineage of mushroom-forming fungi.</title>
        <authorList>
            <person name="Looney B."/>
            <person name="Miyauchi S."/>
            <person name="Morin E."/>
            <person name="Drula E."/>
            <person name="Courty P.E."/>
            <person name="Kohler A."/>
            <person name="Kuo A."/>
            <person name="LaButti K."/>
            <person name="Pangilinan J."/>
            <person name="Lipzen A."/>
            <person name="Riley R."/>
            <person name="Andreopoulos W."/>
            <person name="He G."/>
            <person name="Johnson J."/>
            <person name="Nolan M."/>
            <person name="Tritt A."/>
            <person name="Barry K.W."/>
            <person name="Grigoriev I.V."/>
            <person name="Nagy L.G."/>
            <person name="Hibbett D."/>
            <person name="Henrissat B."/>
            <person name="Matheny P.B."/>
            <person name="Labbe J."/>
            <person name="Martin F.M."/>
        </authorList>
    </citation>
    <scope>NUCLEOTIDE SEQUENCE</scope>
    <source>
        <strain evidence="1">HHB10654</strain>
    </source>
</reference>
<reference evidence="1" key="1">
    <citation type="submission" date="2021-03" db="EMBL/GenBank/DDBJ databases">
        <authorList>
            <consortium name="DOE Joint Genome Institute"/>
            <person name="Ahrendt S."/>
            <person name="Looney B.P."/>
            <person name="Miyauchi S."/>
            <person name="Morin E."/>
            <person name="Drula E."/>
            <person name="Courty P.E."/>
            <person name="Chicoki N."/>
            <person name="Fauchery L."/>
            <person name="Kohler A."/>
            <person name="Kuo A."/>
            <person name="Labutti K."/>
            <person name="Pangilinan J."/>
            <person name="Lipzen A."/>
            <person name="Riley R."/>
            <person name="Andreopoulos W."/>
            <person name="He G."/>
            <person name="Johnson J."/>
            <person name="Barry K.W."/>
            <person name="Grigoriev I.V."/>
            <person name="Nagy L."/>
            <person name="Hibbett D."/>
            <person name="Henrissat B."/>
            <person name="Matheny P.B."/>
            <person name="Labbe J."/>
            <person name="Martin F."/>
        </authorList>
    </citation>
    <scope>NUCLEOTIDE SEQUENCE</scope>
    <source>
        <strain evidence="1">HHB10654</strain>
    </source>
</reference>
<evidence type="ECO:0000313" key="1">
    <source>
        <dbReference type="EMBL" id="KAI0066767.1"/>
    </source>
</evidence>
<organism evidence="1 2">
    <name type="scientific">Artomyces pyxidatus</name>
    <dbReference type="NCBI Taxonomy" id="48021"/>
    <lineage>
        <taxon>Eukaryota</taxon>
        <taxon>Fungi</taxon>
        <taxon>Dikarya</taxon>
        <taxon>Basidiomycota</taxon>
        <taxon>Agaricomycotina</taxon>
        <taxon>Agaricomycetes</taxon>
        <taxon>Russulales</taxon>
        <taxon>Auriscalpiaceae</taxon>
        <taxon>Artomyces</taxon>
    </lineage>
</organism>
<feature type="non-terminal residue" evidence="1">
    <location>
        <position position="1"/>
    </location>
</feature>
<gene>
    <name evidence="1" type="ORF">BV25DRAFT_1796690</name>
</gene>
<dbReference type="Proteomes" id="UP000814140">
    <property type="component" value="Unassembled WGS sequence"/>
</dbReference>
<proteinExistence type="predicted"/>
<comment type="caution">
    <text evidence="1">The sequence shown here is derived from an EMBL/GenBank/DDBJ whole genome shotgun (WGS) entry which is preliminary data.</text>
</comment>
<keyword evidence="2" id="KW-1185">Reference proteome</keyword>
<dbReference type="EMBL" id="MU277192">
    <property type="protein sequence ID" value="KAI0066767.1"/>
    <property type="molecule type" value="Genomic_DNA"/>
</dbReference>
<name>A0ACB8TEA2_9AGAM</name>
<protein>
    <submittedName>
        <fullName evidence="1">Uncharacterized protein</fullName>
    </submittedName>
</protein>
<accession>A0ACB8TEA2</accession>
<sequence length="308" mass="33829">IVDREGRIVVYLAGRPASDATWDDAVREASELLTKVGDEDCEKDFKPDQVSHQRGQYPILHTGYSHGGGPTSPYYVARKTVAQGKAVDMLKRSQAFLRIAGFASSAFQMGAPLLFDHYREVLADVEVKKPGLFKPFRNSVFPTATFNLGPQAVTLPHRDAQNVPYGWCAITALGNYNPVLGGHLYLWELKMVVEFPPGSTILVPSALITHGNTPIQTGEVRQSFTQYCSGSLMRWHAYGFRTRSALKREDPALEAYLAASQAQRKAAALSLFSKHKDLPALHAARAHPEPSPQIRAFATLQAKLGNVA</sequence>
<evidence type="ECO:0000313" key="2">
    <source>
        <dbReference type="Proteomes" id="UP000814140"/>
    </source>
</evidence>